<feature type="transmembrane region" description="Helical" evidence="2">
    <location>
        <begin position="192"/>
        <end position="210"/>
    </location>
</feature>
<dbReference type="Pfam" id="PF04536">
    <property type="entry name" value="TPM_phosphatase"/>
    <property type="match status" value="1"/>
</dbReference>
<keyword evidence="2" id="KW-0472">Membrane</keyword>
<feature type="compositionally biased region" description="Low complexity" evidence="1">
    <location>
        <begin position="260"/>
        <end position="277"/>
    </location>
</feature>
<keyword evidence="3" id="KW-0732">Signal</keyword>
<name>A0A395V7A1_9FIRM</name>
<dbReference type="RefSeq" id="WP_118097155.1">
    <property type="nucleotide sequence ID" value="NZ_QRVL01000004.1"/>
</dbReference>
<protein>
    <submittedName>
        <fullName evidence="5">TPM domain-containing protein</fullName>
    </submittedName>
</protein>
<keyword evidence="2" id="KW-1133">Transmembrane helix</keyword>
<comment type="caution">
    <text evidence="5">The sequence shown here is derived from an EMBL/GenBank/DDBJ whole genome shotgun (WGS) entry which is preliminary data.</text>
</comment>
<accession>A0A395V7A1</accession>
<feature type="signal peptide" evidence="3">
    <location>
        <begin position="1"/>
        <end position="28"/>
    </location>
</feature>
<feature type="region of interest" description="Disordered" evidence="1">
    <location>
        <begin position="243"/>
        <end position="286"/>
    </location>
</feature>
<evidence type="ECO:0000259" key="4">
    <source>
        <dbReference type="Pfam" id="PF04536"/>
    </source>
</evidence>
<evidence type="ECO:0000256" key="3">
    <source>
        <dbReference type="SAM" id="SignalP"/>
    </source>
</evidence>
<feature type="chain" id="PRO_5017265669" evidence="3">
    <location>
        <begin position="29"/>
        <end position="286"/>
    </location>
</feature>
<dbReference type="Proteomes" id="UP000266172">
    <property type="component" value="Unassembled WGS sequence"/>
</dbReference>
<evidence type="ECO:0000313" key="6">
    <source>
        <dbReference type="Proteomes" id="UP000266172"/>
    </source>
</evidence>
<dbReference type="PANTHER" id="PTHR30373">
    <property type="entry name" value="UPF0603 PROTEIN YGCG"/>
    <property type="match status" value="1"/>
</dbReference>
<evidence type="ECO:0000313" key="5">
    <source>
        <dbReference type="EMBL" id="RGS40999.1"/>
    </source>
</evidence>
<dbReference type="AlphaFoldDB" id="A0A395V7A1"/>
<dbReference type="PANTHER" id="PTHR30373:SF2">
    <property type="entry name" value="UPF0603 PROTEIN YGCG"/>
    <property type="match status" value="1"/>
</dbReference>
<dbReference type="Gene3D" id="3.10.310.50">
    <property type="match status" value="1"/>
</dbReference>
<feature type="domain" description="TPM" evidence="4">
    <location>
        <begin position="42"/>
        <end position="161"/>
    </location>
</feature>
<evidence type="ECO:0000256" key="1">
    <source>
        <dbReference type="SAM" id="MobiDB-lite"/>
    </source>
</evidence>
<dbReference type="EMBL" id="QRVL01000004">
    <property type="protein sequence ID" value="RGS40999.1"/>
    <property type="molecule type" value="Genomic_DNA"/>
</dbReference>
<dbReference type="InterPro" id="IPR007621">
    <property type="entry name" value="TPM_dom"/>
</dbReference>
<gene>
    <name evidence="5" type="ORF">DWX93_07270</name>
</gene>
<reference evidence="5 6" key="1">
    <citation type="submission" date="2018-08" db="EMBL/GenBank/DDBJ databases">
        <title>A genome reference for cultivated species of the human gut microbiota.</title>
        <authorList>
            <person name="Zou Y."/>
            <person name="Xue W."/>
            <person name="Luo G."/>
        </authorList>
    </citation>
    <scope>NUCLEOTIDE SEQUENCE [LARGE SCALE GENOMIC DNA]</scope>
    <source>
        <strain evidence="5 6">AF22-12AC</strain>
    </source>
</reference>
<keyword evidence="2" id="KW-0812">Transmembrane</keyword>
<evidence type="ECO:0000256" key="2">
    <source>
        <dbReference type="SAM" id="Phobius"/>
    </source>
</evidence>
<sequence>MVEKMKKALQWCLVCLVCLIPCSGAALAAEADAAQDAADGYVYDAAGLLTADEISDLNDEIASFMEESGWNVYAVTTDDAQGKSATAYADDFFDEHSPDQEDGVALLIDMDNREITISTCGIAIRYLTDSRIDNILDAAYSKISNGDYNGCMHSMLTGVENYYEKGISEGQYNYDSETGKISRYHVLTLGEIFGVLAVAIGAGCIIYFTISNSYKVRGKGYYYAYQQNSKVNLRVKEDRLVNQTTTHHRISTSSGGSGGHSSSHSGRSTTHTSSSGRSHGGGSRKF</sequence>
<proteinExistence type="predicted"/>
<organism evidence="5 6">
    <name type="scientific">Roseburia hominis</name>
    <dbReference type="NCBI Taxonomy" id="301301"/>
    <lineage>
        <taxon>Bacteria</taxon>
        <taxon>Bacillati</taxon>
        <taxon>Bacillota</taxon>
        <taxon>Clostridia</taxon>
        <taxon>Lachnospirales</taxon>
        <taxon>Lachnospiraceae</taxon>
        <taxon>Roseburia</taxon>
    </lineage>
</organism>